<keyword evidence="2" id="KW-0813">Transport</keyword>
<dbReference type="Proteomes" id="UP000184052">
    <property type="component" value="Unassembled WGS sequence"/>
</dbReference>
<gene>
    <name evidence="7" type="ORF">SAMN02745751_02300</name>
</gene>
<feature type="transmembrane region" description="Helical" evidence="6">
    <location>
        <begin position="255"/>
        <end position="281"/>
    </location>
</feature>
<feature type="transmembrane region" description="Helical" evidence="6">
    <location>
        <begin position="387"/>
        <end position="407"/>
    </location>
</feature>
<evidence type="ECO:0000256" key="5">
    <source>
        <dbReference type="ARBA" id="ARBA00023136"/>
    </source>
</evidence>
<keyword evidence="5 6" id="KW-0472">Membrane</keyword>
<evidence type="ECO:0000313" key="7">
    <source>
        <dbReference type="EMBL" id="SHJ32469.1"/>
    </source>
</evidence>
<dbReference type="STRING" id="1121476.SAMN02745751_02300"/>
<dbReference type="EMBL" id="FQZL01000016">
    <property type="protein sequence ID" value="SHJ32469.1"/>
    <property type="molecule type" value="Genomic_DNA"/>
</dbReference>
<feature type="transmembrane region" description="Helical" evidence="6">
    <location>
        <begin position="84"/>
        <end position="108"/>
    </location>
</feature>
<dbReference type="CDD" id="cd10334">
    <property type="entry name" value="SLC6sbd_u1"/>
    <property type="match status" value="1"/>
</dbReference>
<feature type="transmembrane region" description="Helical" evidence="6">
    <location>
        <begin position="218"/>
        <end position="243"/>
    </location>
</feature>
<dbReference type="InterPro" id="IPR000175">
    <property type="entry name" value="Na/ntran_symport"/>
</dbReference>
<feature type="transmembrane region" description="Helical" evidence="6">
    <location>
        <begin position="428"/>
        <end position="450"/>
    </location>
</feature>
<dbReference type="RefSeq" id="WP_073049724.1">
    <property type="nucleotide sequence ID" value="NZ_FQZL01000016.1"/>
</dbReference>
<dbReference type="PANTHER" id="PTHR11616:SF240">
    <property type="entry name" value="BLOATED TUBULES, ISOFORM B-RELATED"/>
    <property type="match status" value="1"/>
</dbReference>
<feature type="transmembrane region" description="Helical" evidence="6">
    <location>
        <begin position="359"/>
        <end position="381"/>
    </location>
</feature>
<accession>A0A1M6IDF2</accession>
<proteinExistence type="predicted"/>
<evidence type="ECO:0000256" key="6">
    <source>
        <dbReference type="SAM" id="Phobius"/>
    </source>
</evidence>
<evidence type="ECO:0000256" key="4">
    <source>
        <dbReference type="ARBA" id="ARBA00022989"/>
    </source>
</evidence>
<feature type="transmembrane region" description="Helical" evidence="6">
    <location>
        <begin position="173"/>
        <end position="198"/>
    </location>
</feature>
<evidence type="ECO:0000313" key="8">
    <source>
        <dbReference type="Proteomes" id="UP000184052"/>
    </source>
</evidence>
<evidence type="ECO:0000256" key="3">
    <source>
        <dbReference type="ARBA" id="ARBA00022692"/>
    </source>
</evidence>
<dbReference type="PROSITE" id="PS50267">
    <property type="entry name" value="NA_NEUROTRAN_SYMP_3"/>
    <property type="match status" value="1"/>
</dbReference>
<dbReference type="GO" id="GO:0035725">
    <property type="term" value="P:sodium ion transmembrane transport"/>
    <property type="evidence" value="ECO:0007669"/>
    <property type="project" value="TreeGrafter"/>
</dbReference>
<dbReference type="GO" id="GO:0005886">
    <property type="term" value="C:plasma membrane"/>
    <property type="evidence" value="ECO:0007669"/>
    <property type="project" value="TreeGrafter"/>
</dbReference>
<keyword evidence="4 6" id="KW-1133">Transmembrane helix</keyword>
<dbReference type="SUPFAM" id="SSF161070">
    <property type="entry name" value="SNF-like"/>
    <property type="match status" value="1"/>
</dbReference>
<reference evidence="7 8" key="1">
    <citation type="submission" date="2016-11" db="EMBL/GenBank/DDBJ databases">
        <authorList>
            <person name="Jaros S."/>
            <person name="Januszkiewicz K."/>
            <person name="Wedrychowicz H."/>
        </authorList>
    </citation>
    <scope>NUCLEOTIDE SEQUENCE [LARGE SCALE GENOMIC DNA]</scope>
    <source>
        <strain evidence="7 8">DSM 17477</strain>
    </source>
</reference>
<feature type="transmembrane region" description="Helical" evidence="6">
    <location>
        <begin position="470"/>
        <end position="492"/>
    </location>
</feature>
<evidence type="ECO:0000256" key="2">
    <source>
        <dbReference type="ARBA" id="ARBA00022448"/>
    </source>
</evidence>
<dbReference type="PRINTS" id="PR00176">
    <property type="entry name" value="NANEUSMPORT"/>
</dbReference>
<dbReference type="InterPro" id="IPR037272">
    <property type="entry name" value="SNS_sf"/>
</dbReference>
<organism evidence="7 8">
    <name type="scientific">Dethiosulfatibacter aminovorans DSM 17477</name>
    <dbReference type="NCBI Taxonomy" id="1121476"/>
    <lineage>
        <taxon>Bacteria</taxon>
        <taxon>Bacillati</taxon>
        <taxon>Bacillota</taxon>
        <taxon>Tissierellia</taxon>
        <taxon>Dethiosulfatibacter</taxon>
    </lineage>
</organism>
<evidence type="ECO:0000256" key="1">
    <source>
        <dbReference type="ARBA" id="ARBA00004141"/>
    </source>
</evidence>
<feature type="transmembrane region" description="Helical" evidence="6">
    <location>
        <begin position="318"/>
        <end position="339"/>
    </location>
</feature>
<keyword evidence="8" id="KW-1185">Reference proteome</keyword>
<dbReference type="OrthoDB" id="9762833at2"/>
<feature type="transmembrane region" description="Helical" evidence="6">
    <location>
        <begin position="42"/>
        <end position="63"/>
    </location>
</feature>
<comment type="subcellular location">
    <subcellularLocation>
        <location evidence="1">Membrane</location>
        <topology evidence="1">Multi-pass membrane protein</topology>
    </subcellularLocation>
</comment>
<dbReference type="NCBIfam" id="NF037979">
    <property type="entry name" value="Na_transp"/>
    <property type="match status" value="1"/>
</dbReference>
<protein>
    <submittedName>
        <fullName evidence="7">Neurotransmitter:Na+ symporter, NSS family</fullName>
    </submittedName>
</protein>
<sequence length="504" mass="54560">MSRDRWNNRLVFVLAAVGSAAGLGNAWCFPYVCATNGGGAFLIPYFVALITAGIPVLILEFVIGHKFQGGAPTSLANFGKAGEILGWFATFISFVIVTYYSVIMAWVFDYLWYSFSIAWEGDSGGFFFGSILKLTDGPWELGGFSIPVLIGLVLTWISIYLTIKDGVHTVGKVVKWTVGLPVLLLFILAVSGMTLEGAMDGINYYLTPDFSKLTDFKVWTAAFGQIFFSLSVGFGVMIAYSSYLDKKSDITNNAFMTALANSGVSFLAGFAIFSTLGYMAASTGSTVAEVSTAGVGLAFVVYPEAISLLPFGAIGQTIFALGFFIALLTLGIDSAFSLVEGTSTAISDKFDFNRKKTTVGVILIGFVVSLVYATKGGLYWLDIVDRYINNFGILVVGFIEILVIARLMKVNNVREYINEVSDIKLGKWYTILLGIASPVILGIVLVMTAYTEIMDLVNKTNYYASYPTSALILGGLIMLLVTLLASVIFVFFKTKNAKENSEEA</sequence>
<dbReference type="AlphaFoldDB" id="A0A1M6IDF2"/>
<dbReference type="PANTHER" id="PTHR11616">
    <property type="entry name" value="SODIUM/CHLORIDE DEPENDENT TRANSPORTER"/>
    <property type="match status" value="1"/>
</dbReference>
<dbReference type="Pfam" id="PF00209">
    <property type="entry name" value="SNF"/>
    <property type="match status" value="2"/>
</dbReference>
<keyword evidence="3 6" id="KW-0812">Transmembrane</keyword>
<feature type="transmembrane region" description="Helical" evidence="6">
    <location>
        <begin position="141"/>
        <end position="161"/>
    </location>
</feature>
<name>A0A1M6IDF2_9FIRM</name>